<proteinExistence type="predicted"/>
<dbReference type="AlphaFoldDB" id="A0A7S3DEI1"/>
<name>A0A7S3DEI1_9EUKA</name>
<gene>
    <name evidence="3" type="ORF">PBIL07802_LOCUS17016</name>
    <name evidence="4" type="ORF">PBIL07802_LOCUS17017</name>
</gene>
<evidence type="ECO:0000313" key="4">
    <source>
        <dbReference type="EMBL" id="CAE0254769.1"/>
    </source>
</evidence>
<keyword evidence="2" id="KW-0812">Transmembrane</keyword>
<protein>
    <submittedName>
        <fullName evidence="3">Uncharacterized protein</fullName>
    </submittedName>
</protein>
<evidence type="ECO:0000313" key="3">
    <source>
        <dbReference type="EMBL" id="CAE0254768.1"/>
    </source>
</evidence>
<dbReference type="EMBL" id="HBIB01026333">
    <property type="protein sequence ID" value="CAE0254768.1"/>
    <property type="molecule type" value="Transcribed_RNA"/>
</dbReference>
<dbReference type="EMBL" id="HBIB01026334">
    <property type="protein sequence ID" value="CAE0254769.1"/>
    <property type="molecule type" value="Transcribed_RNA"/>
</dbReference>
<sequence length="431" mass="47922">MRRGEGGEIREEVVRSGSSSPDRAASPFPSPSNRTATSGEQSPLDGMSDEEEEEFTRGLQFLTGRVGCLISISRAYMFPDGRCFAETVGVKRFEILGTRVQPESNGLLFARVRCLNEVDFIRACSAGLSLTHTQSGRGTSEREGEKGGGGEGREGGVEKRQDEVQLPPSSPLLPTSFGNAYRKEEEQVDGGMQVEGGRVQVVERDEKGPGRRHGRIEQTWVEGDKDTDVHRLDTVDEDNELKSLFAYLMMEVKKAMDGFPSYADKLRNGSEGGDPLSPYLHKGSGRDVGFKKRARKFSYFLSHVFPISNADKQRLLECNTTVERFRLLKEYTETGRVVWDEKRWQTFTTALFGQGSMLEGSAWLVRTFLLYAAICVILWDSLGASSAIPFTILSLLLVAVATRFRTTLRSLLFPNDDATRNANRAPARFQS</sequence>
<feature type="compositionally biased region" description="Basic and acidic residues" evidence="1">
    <location>
        <begin position="139"/>
        <end position="163"/>
    </location>
</feature>
<feature type="region of interest" description="Disordered" evidence="1">
    <location>
        <begin position="1"/>
        <end position="56"/>
    </location>
</feature>
<feature type="transmembrane region" description="Helical" evidence="2">
    <location>
        <begin position="387"/>
        <end position="404"/>
    </location>
</feature>
<dbReference type="Gene3D" id="1.20.58.1480">
    <property type="match status" value="1"/>
</dbReference>
<accession>A0A7S3DEI1</accession>
<feature type="region of interest" description="Disordered" evidence="1">
    <location>
        <begin position="131"/>
        <end position="177"/>
    </location>
</feature>
<organism evidence="3">
    <name type="scientific">Palpitomonas bilix</name>
    <dbReference type="NCBI Taxonomy" id="652834"/>
    <lineage>
        <taxon>Eukaryota</taxon>
        <taxon>Eukaryota incertae sedis</taxon>
    </lineage>
</organism>
<feature type="compositionally biased region" description="Polar residues" evidence="1">
    <location>
        <begin position="31"/>
        <end position="41"/>
    </location>
</feature>
<feature type="compositionally biased region" description="Basic and acidic residues" evidence="1">
    <location>
        <begin position="1"/>
        <end position="14"/>
    </location>
</feature>
<keyword evidence="2" id="KW-1133">Transmembrane helix</keyword>
<evidence type="ECO:0000256" key="2">
    <source>
        <dbReference type="SAM" id="Phobius"/>
    </source>
</evidence>
<evidence type="ECO:0000256" key="1">
    <source>
        <dbReference type="SAM" id="MobiDB-lite"/>
    </source>
</evidence>
<keyword evidence="2" id="KW-0472">Membrane</keyword>
<reference evidence="3" key="1">
    <citation type="submission" date="2021-01" db="EMBL/GenBank/DDBJ databases">
        <authorList>
            <person name="Corre E."/>
            <person name="Pelletier E."/>
            <person name="Niang G."/>
            <person name="Scheremetjew M."/>
            <person name="Finn R."/>
            <person name="Kale V."/>
            <person name="Holt S."/>
            <person name="Cochrane G."/>
            <person name="Meng A."/>
            <person name="Brown T."/>
            <person name="Cohen L."/>
        </authorList>
    </citation>
    <scope>NUCLEOTIDE SEQUENCE</scope>
    <source>
        <strain evidence="3">NIES-2562</strain>
    </source>
</reference>